<reference evidence="5 6" key="1">
    <citation type="journal article" date="2020" name="Microorganisms">
        <title>Reliable Identification of Environmental Pseudomonas Isolates Using the rpoD Gene.</title>
        <authorList>
            <consortium name="The Broad Institute Genome Sequencing Platform"/>
            <person name="Girard L."/>
            <person name="Lood C."/>
            <person name="Rokni-Zadeh H."/>
            <person name="van Noort V."/>
            <person name="Lavigne R."/>
            <person name="De Mot R."/>
        </authorList>
    </citation>
    <scope>NUCLEOTIDE SEQUENCE [LARGE SCALE GENOMIC DNA]</scope>
    <source>
        <strain evidence="5 6">RW8P3</strain>
    </source>
</reference>
<dbReference type="AlphaFoldDB" id="A0A9E6TTJ1"/>
<keyword evidence="6" id="KW-1185">Reference proteome</keyword>
<feature type="domain" description="FecR N-terminal" evidence="4">
    <location>
        <begin position="13"/>
        <end position="54"/>
    </location>
</feature>
<dbReference type="RefSeq" id="WP_186682623.1">
    <property type="nucleotide sequence ID" value="NZ_CP077093.1"/>
</dbReference>
<feature type="domain" description="FecR protein" evidence="3">
    <location>
        <begin position="123"/>
        <end position="218"/>
    </location>
</feature>
<dbReference type="KEGG" id="pvw:HU752_004915"/>
<dbReference type="PANTHER" id="PTHR30273:SF2">
    <property type="entry name" value="PROTEIN FECR"/>
    <property type="match status" value="1"/>
</dbReference>
<dbReference type="InterPro" id="IPR032623">
    <property type="entry name" value="FecR_N"/>
</dbReference>
<proteinExistence type="predicted"/>
<dbReference type="InterPro" id="IPR012373">
    <property type="entry name" value="Ferrdict_sens_TM"/>
</dbReference>
<evidence type="ECO:0000256" key="1">
    <source>
        <dbReference type="SAM" id="MobiDB-lite"/>
    </source>
</evidence>
<evidence type="ECO:0000313" key="5">
    <source>
        <dbReference type="EMBL" id="QXI29310.1"/>
    </source>
</evidence>
<dbReference type="Pfam" id="PF04773">
    <property type="entry name" value="FecR"/>
    <property type="match status" value="1"/>
</dbReference>
<gene>
    <name evidence="5" type="ORF">HU752_004915</name>
</gene>
<feature type="transmembrane region" description="Helical" evidence="2">
    <location>
        <begin position="95"/>
        <end position="113"/>
    </location>
</feature>
<dbReference type="PANTHER" id="PTHR30273">
    <property type="entry name" value="PERIPLASMIC SIGNAL SENSOR AND SIGMA FACTOR ACTIVATOR FECR-RELATED"/>
    <property type="match status" value="1"/>
</dbReference>
<evidence type="ECO:0000256" key="2">
    <source>
        <dbReference type="SAM" id="Phobius"/>
    </source>
</evidence>
<keyword evidence="2" id="KW-0472">Membrane</keyword>
<organism evidence="5 6">
    <name type="scientific">Pseudomonas vanderleydeniana</name>
    <dbReference type="NCBI Taxonomy" id="2745495"/>
    <lineage>
        <taxon>Bacteria</taxon>
        <taxon>Pseudomonadati</taxon>
        <taxon>Pseudomonadota</taxon>
        <taxon>Gammaproteobacteria</taxon>
        <taxon>Pseudomonadales</taxon>
        <taxon>Pseudomonadaceae</taxon>
        <taxon>Pseudomonas</taxon>
    </lineage>
</organism>
<evidence type="ECO:0000259" key="3">
    <source>
        <dbReference type="Pfam" id="PF04773"/>
    </source>
</evidence>
<reference evidence="5 6" key="2">
    <citation type="journal article" date="2021" name="Microorganisms">
        <title>The Ever-Expanding Pseudomonas Genus: Description of 43 New Species and Partition of the Pseudomonas putida Group.</title>
        <authorList>
            <person name="Girard L."/>
            <person name="Lood C."/>
            <person name="Hofte M."/>
            <person name="Vandamme P."/>
            <person name="Rokni-Zadeh H."/>
            <person name="van Noort V."/>
            <person name="Lavigne R."/>
            <person name="De Mot R."/>
        </authorList>
    </citation>
    <scope>NUCLEOTIDE SEQUENCE [LARGE SCALE GENOMIC DNA]</scope>
    <source>
        <strain evidence="5 6">RW8P3</strain>
    </source>
</reference>
<protein>
    <submittedName>
        <fullName evidence="5">FecR domain-containing protein</fullName>
    </submittedName>
</protein>
<dbReference type="Gene3D" id="3.55.50.30">
    <property type="match status" value="1"/>
</dbReference>
<accession>A0A9E6TTJ1</accession>
<dbReference type="GO" id="GO:0016989">
    <property type="term" value="F:sigma factor antagonist activity"/>
    <property type="evidence" value="ECO:0007669"/>
    <property type="project" value="TreeGrafter"/>
</dbReference>
<sequence>MNSQGPQEQMITEAAADWAVRLHAGELGAQERAELDRWLAEDERHPPALRFAEQTWAALGQLQADDVPPAKPGVRRAEPARASSHPVRRRSRLRVAARAAALALLVGTGWISAPTLLLQMQADYLTARGEVRRVQLPDGSHVELDSASAISVDYDEGERRIRLLAGSAWFDVAPMAGSESRPFVVESAGGRTRALGTKFVVERETSGQAWVGVMEHSVAVTLQSPPLKGHAETVLQEGQSARYDGQDGVVSLGRQDLQRATSWRRGVLVFDRQPLSQVIEQLNRYRPGRVLLTDSTLATREVSGVFRLDMLDAGLQTLTSGLHLRRLDLPGLSLIY</sequence>
<name>A0A9E6TTJ1_9PSED</name>
<evidence type="ECO:0000313" key="6">
    <source>
        <dbReference type="Proteomes" id="UP000634530"/>
    </source>
</evidence>
<dbReference type="Pfam" id="PF16220">
    <property type="entry name" value="DUF4880"/>
    <property type="match status" value="1"/>
</dbReference>
<feature type="region of interest" description="Disordered" evidence="1">
    <location>
        <begin position="67"/>
        <end position="89"/>
    </location>
</feature>
<dbReference type="InterPro" id="IPR006860">
    <property type="entry name" value="FecR"/>
</dbReference>
<dbReference type="EMBL" id="CP077093">
    <property type="protein sequence ID" value="QXI29310.1"/>
    <property type="molecule type" value="Genomic_DNA"/>
</dbReference>
<keyword evidence="2" id="KW-0812">Transmembrane</keyword>
<dbReference type="Proteomes" id="UP000634530">
    <property type="component" value="Chromosome"/>
</dbReference>
<dbReference type="PIRSF" id="PIRSF018266">
    <property type="entry name" value="FecR"/>
    <property type="match status" value="1"/>
</dbReference>
<dbReference type="Gene3D" id="2.60.120.1440">
    <property type="match status" value="1"/>
</dbReference>
<evidence type="ECO:0000259" key="4">
    <source>
        <dbReference type="Pfam" id="PF16220"/>
    </source>
</evidence>
<keyword evidence="2" id="KW-1133">Transmembrane helix</keyword>